<comment type="caution">
    <text evidence="1">The sequence shown here is derived from an EMBL/GenBank/DDBJ whole genome shotgun (WGS) entry which is preliminary data.</text>
</comment>
<sequence>MNAPPPREIEVFYDGDCPLCQREIAMLRRWDKRERIEFTDIAAPGFDPGPLGVDMPTLMAEIHGRLPSGELIRGVEVFRRLYSATGWGLLVAPTRLPVVRGLLDMAYRFFARRRLWLTGRCDDGACSRG</sequence>
<dbReference type="AlphaFoldDB" id="A0A5C5UZY1"/>
<dbReference type="Pfam" id="PF04134">
    <property type="entry name" value="DCC1-like"/>
    <property type="match status" value="1"/>
</dbReference>
<dbReference type="PANTHER" id="PTHR34290">
    <property type="entry name" value="SI:CH73-390P7.2"/>
    <property type="match status" value="1"/>
</dbReference>
<keyword evidence="2" id="KW-1185">Reference proteome</keyword>
<dbReference type="OrthoDB" id="1260738at2"/>
<organism evidence="1 2">
    <name type="scientific">Posidoniimonas corsicana</name>
    <dbReference type="NCBI Taxonomy" id="1938618"/>
    <lineage>
        <taxon>Bacteria</taxon>
        <taxon>Pseudomonadati</taxon>
        <taxon>Planctomycetota</taxon>
        <taxon>Planctomycetia</taxon>
        <taxon>Pirellulales</taxon>
        <taxon>Lacipirellulaceae</taxon>
        <taxon>Posidoniimonas</taxon>
    </lineage>
</organism>
<protein>
    <recommendedName>
        <fullName evidence="3">DUF393 domain-containing protein</fullName>
    </recommendedName>
</protein>
<evidence type="ECO:0000313" key="2">
    <source>
        <dbReference type="Proteomes" id="UP000316714"/>
    </source>
</evidence>
<accession>A0A5C5UZY1</accession>
<dbReference type="EMBL" id="SIHJ01000004">
    <property type="protein sequence ID" value="TWT31047.1"/>
    <property type="molecule type" value="Genomic_DNA"/>
</dbReference>
<evidence type="ECO:0000313" key="1">
    <source>
        <dbReference type="EMBL" id="TWT31047.1"/>
    </source>
</evidence>
<dbReference type="GO" id="GO:0015035">
    <property type="term" value="F:protein-disulfide reductase activity"/>
    <property type="evidence" value="ECO:0007669"/>
    <property type="project" value="InterPro"/>
</dbReference>
<dbReference type="InterPro" id="IPR007263">
    <property type="entry name" value="DCC1-like"/>
</dbReference>
<dbReference type="InterPro" id="IPR044691">
    <property type="entry name" value="DCC1_Trx"/>
</dbReference>
<evidence type="ECO:0008006" key="3">
    <source>
        <dbReference type="Google" id="ProtNLM"/>
    </source>
</evidence>
<dbReference type="Proteomes" id="UP000316714">
    <property type="component" value="Unassembled WGS sequence"/>
</dbReference>
<dbReference type="PANTHER" id="PTHR34290:SF2">
    <property type="entry name" value="OS04G0668800 PROTEIN"/>
    <property type="match status" value="1"/>
</dbReference>
<dbReference type="RefSeq" id="WP_146568239.1">
    <property type="nucleotide sequence ID" value="NZ_SIHJ01000004.1"/>
</dbReference>
<proteinExistence type="predicted"/>
<reference evidence="1 2" key="1">
    <citation type="submission" date="2019-02" db="EMBL/GenBank/DDBJ databases">
        <title>Deep-cultivation of Planctomycetes and their phenomic and genomic characterization uncovers novel biology.</title>
        <authorList>
            <person name="Wiegand S."/>
            <person name="Jogler M."/>
            <person name="Boedeker C."/>
            <person name="Pinto D."/>
            <person name="Vollmers J."/>
            <person name="Rivas-Marin E."/>
            <person name="Kohn T."/>
            <person name="Peeters S.H."/>
            <person name="Heuer A."/>
            <person name="Rast P."/>
            <person name="Oberbeckmann S."/>
            <person name="Bunk B."/>
            <person name="Jeske O."/>
            <person name="Meyerdierks A."/>
            <person name="Storesund J.E."/>
            <person name="Kallscheuer N."/>
            <person name="Luecker S."/>
            <person name="Lage O.M."/>
            <person name="Pohl T."/>
            <person name="Merkel B.J."/>
            <person name="Hornburger P."/>
            <person name="Mueller R.-W."/>
            <person name="Bruemmer F."/>
            <person name="Labrenz M."/>
            <person name="Spormann A.M."/>
            <person name="Op Den Camp H."/>
            <person name="Overmann J."/>
            <person name="Amann R."/>
            <person name="Jetten M.S.M."/>
            <person name="Mascher T."/>
            <person name="Medema M.H."/>
            <person name="Devos D.P."/>
            <person name="Kaster A.-K."/>
            <person name="Ovreas L."/>
            <person name="Rohde M."/>
            <person name="Galperin M.Y."/>
            <person name="Jogler C."/>
        </authorList>
    </citation>
    <scope>NUCLEOTIDE SEQUENCE [LARGE SCALE GENOMIC DNA]</scope>
    <source>
        <strain evidence="1 2">KOR34</strain>
    </source>
</reference>
<gene>
    <name evidence="1" type="ORF">KOR34_44210</name>
</gene>
<name>A0A5C5UZY1_9BACT</name>